<gene>
    <name evidence="4" type="ORF">ACFQS8_13490</name>
</gene>
<name>A0ABW2INW3_9PROT</name>
<evidence type="ECO:0000259" key="3">
    <source>
        <dbReference type="PROSITE" id="PS51762"/>
    </source>
</evidence>
<feature type="chain" id="PRO_5045575213" evidence="2">
    <location>
        <begin position="24"/>
        <end position="491"/>
    </location>
</feature>
<comment type="similarity">
    <text evidence="1">Belongs to the glycosyl hydrolase 16 family.</text>
</comment>
<dbReference type="Pfam" id="PF00722">
    <property type="entry name" value="Glyco_hydro_16"/>
    <property type="match status" value="1"/>
</dbReference>
<proteinExistence type="inferred from homology"/>
<evidence type="ECO:0000313" key="5">
    <source>
        <dbReference type="Proteomes" id="UP001596492"/>
    </source>
</evidence>
<dbReference type="PROSITE" id="PS51257">
    <property type="entry name" value="PROKAR_LIPOPROTEIN"/>
    <property type="match status" value="1"/>
</dbReference>
<keyword evidence="2" id="KW-0732">Signal</keyword>
<feature type="domain" description="GH16" evidence="3">
    <location>
        <begin position="40"/>
        <end position="316"/>
    </location>
</feature>
<evidence type="ECO:0000256" key="1">
    <source>
        <dbReference type="ARBA" id="ARBA00006865"/>
    </source>
</evidence>
<dbReference type="Gene3D" id="2.60.120.260">
    <property type="entry name" value="Galactose-binding domain-like"/>
    <property type="match status" value="1"/>
</dbReference>
<sequence>MTAFLKTSCKLTASTVCIAIALAAGCAQNSSSHMPETVASTWSEKPNQFSPSYDPENSEGWVLNAKLSDEFNGDKLDESKWYVNGTDGYFYHWKGRAPSQFAPHNVRVEDGMMKLTSRWEPDYEFVDETTKSGKFGDDIAPVTAAAVISKNRFLHGYMEVRSKSMNAAMTSAFWTLGYQSELDIYEQIGNPKVKNGSFREDHYTSAIHDWRPGRSQAGEFANNKSFHNAYDMKTRTADAFHVYGCEWSEAGLKFYLDGKLIHETSRETIGDGWVITNPLEIWFDSEIFNWLGYPHAEELPADYEVDYVRVWQKPNANLLDRAFFGFEGPITDKTFPQPPQDVRGNMLVKPKQRFWKISDEASKYVTIQDDIYRGGKSSLLINVPANSKSGDVRASSHKGDAVLGAGDYVLKMDVRVDDSNTLKRLYAGFDKAIAFDLTQLEKGEWTTVSHAFSADGTIGSKAGFSISASNVDLEGQQAKVFIDNISVEAAS</sequence>
<dbReference type="Gene3D" id="2.60.120.200">
    <property type="match status" value="1"/>
</dbReference>
<dbReference type="Proteomes" id="UP001596492">
    <property type="component" value="Unassembled WGS sequence"/>
</dbReference>
<feature type="signal peptide" evidence="2">
    <location>
        <begin position="1"/>
        <end position="23"/>
    </location>
</feature>
<dbReference type="InterPro" id="IPR050546">
    <property type="entry name" value="Glycosyl_Hydrlase_16"/>
</dbReference>
<organism evidence="4 5">
    <name type="scientific">Hirschia litorea</name>
    <dbReference type="NCBI Taxonomy" id="1199156"/>
    <lineage>
        <taxon>Bacteria</taxon>
        <taxon>Pseudomonadati</taxon>
        <taxon>Pseudomonadota</taxon>
        <taxon>Alphaproteobacteria</taxon>
        <taxon>Hyphomonadales</taxon>
        <taxon>Hyphomonadaceae</taxon>
        <taxon>Hirschia</taxon>
    </lineage>
</organism>
<dbReference type="EMBL" id="JBHTBR010000005">
    <property type="protein sequence ID" value="MFC7292639.1"/>
    <property type="molecule type" value="Genomic_DNA"/>
</dbReference>
<comment type="caution">
    <text evidence="4">The sequence shown here is derived from an EMBL/GenBank/DDBJ whole genome shotgun (WGS) entry which is preliminary data.</text>
</comment>
<dbReference type="PROSITE" id="PS51762">
    <property type="entry name" value="GH16_2"/>
    <property type="match status" value="1"/>
</dbReference>
<dbReference type="RefSeq" id="WP_382168230.1">
    <property type="nucleotide sequence ID" value="NZ_JBHTBR010000005.1"/>
</dbReference>
<dbReference type="PANTHER" id="PTHR10963">
    <property type="entry name" value="GLYCOSYL HYDROLASE-RELATED"/>
    <property type="match status" value="1"/>
</dbReference>
<keyword evidence="5" id="KW-1185">Reference proteome</keyword>
<accession>A0ABW2INW3</accession>
<dbReference type="SUPFAM" id="SSF49899">
    <property type="entry name" value="Concanavalin A-like lectins/glucanases"/>
    <property type="match status" value="1"/>
</dbReference>
<reference evidence="5" key="1">
    <citation type="journal article" date="2019" name="Int. J. Syst. Evol. Microbiol.">
        <title>The Global Catalogue of Microorganisms (GCM) 10K type strain sequencing project: providing services to taxonomists for standard genome sequencing and annotation.</title>
        <authorList>
            <consortium name="The Broad Institute Genomics Platform"/>
            <consortium name="The Broad Institute Genome Sequencing Center for Infectious Disease"/>
            <person name="Wu L."/>
            <person name="Ma J."/>
        </authorList>
    </citation>
    <scope>NUCLEOTIDE SEQUENCE [LARGE SCALE GENOMIC DNA]</scope>
    <source>
        <strain evidence="5">CCUG 51308</strain>
    </source>
</reference>
<protein>
    <submittedName>
        <fullName evidence="4">Family 16 glycosylhydrolase</fullName>
    </submittedName>
</protein>
<dbReference type="PANTHER" id="PTHR10963:SF55">
    <property type="entry name" value="GLYCOSIDE HYDROLASE FAMILY 16 PROTEIN"/>
    <property type="match status" value="1"/>
</dbReference>
<evidence type="ECO:0000256" key="2">
    <source>
        <dbReference type="SAM" id="SignalP"/>
    </source>
</evidence>
<dbReference type="InterPro" id="IPR000757">
    <property type="entry name" value="Beta-glucanase-like"/>
</dbReference>
<dbReference type="InterPro" id="IPR013320">
    <property type="entry name" value="ConA-like_dom_sf"/>
</dbReference>
<evidence type="ECO:0000313" key="4">
    <source>
        <dbReference type="EMBL" id="MFC7292639.1"/>
    </source>
</evidence>